<dbReference type="AlphaFoldDB" id="G2YPC4"/>
<dbReference type="InParanoid" id="G2YPC4"/>
<dbReference type="Proteomes" id="UP000008177">
    <property type="component" value="Unplaced contigs"/>
</dbReference>
<proteinExistence type="predicted"/>
<evidence type="ECO:0000313" key="2">
    <source>
        <dbReference type="Proteomes" id="UP000008177"/>
    </source>
</evidence>
<reference evidence="2" key="1">
    <citation type="journal article" date="2011" name="PLoS Genet.">
        <title>Genomic analysis of the necrotrophic fungal pathogens Sclerotinia sclerotiorum and Botrytis cinerea.</title>
        <authorList>
            <person name="Amselem J."/>
            <person name="Cuomo C.A."/>
            <person name="van Kan J.A."/>
            <person name="Viaud M."/>
            <person name="Benito E.P."/>
            <person name="Couloux A."/>
            <person name="Coutinho P.M."/>
            <person name="de Vries R.P."/>
            <person name="Dyer P.S."/>
            <person name="Fillinger S."/>
            <person name="Fournier E."/>
            <person name="Gout L."/>
            <person name="Hahn M."/>
            <person name="Kohn L."/>
            <person name="Lapalu N."/>
            <person name="Plummer K.M."/>
            <person name="Pradier J.M."/>
            <person name="Quevillon E."/>
            <person name="Sharon A."/>
            <person name="Simon A."/>
            <person name="ten Have A."/>
            <person name="Tudzynski B."/>
            <person name="Tudzynski P."/>
            <person name="Wincker P."/>
            <person name="Andrew M."/>
            <person name="Anthouard V."/>
            <person name="Beever R.E."/>
            <person name="Beffa R."/>
            <person name="Benoit I."/>
            <person name="Bouzid O."/>
            <person name="Brault B."/>
            <person name="Chen Z."/>
            <person name="Choquer M."/>
            <person name="Collemare J."/>
            <person name="Cotton P."/>
            <person name="Danchin E.G."/>
            <person name="Da Silva C."/>
            <person name="Gautier A."/>
            <person name="Giraud C."/>
            <person name="Giraud T."/>
            <person name="Gonzalez C."/>
            <person name="Grossetete S."/>
            <person name="Guldener U."/>
            <person name="Henrissat B."/>
            <person name="Howlett B.J."/>
            <person name="Kodira C."/>
            <person name="Kretschmer M."/>
            <person name="Lappartient A."/>
            <person name="Leroch M."/>
            <person name="Levis C."/>
            <person name="Mauceli E."/>
            <person name="Neuveglise C."/>
            <person name="Oeser B."/>
            <person name="Pearson M."/>
            <person name="Poulain J."/>
            <person name="Poussereau N."/>
            <person name="Quesneville H."/>
            <person name="Rascle C."/>
            <person name="Schumacher J."/>
            <person name="Segurens B."/>
            <person name="Sexton A."/>
            <person name="Silva E."/>
            <person name="Sirven C."/>
            <person name="Soanes D.M."/>
            <person name="Talbot N.J."/>
            <person name="Templeton M."/>
            <person name="Yandava C."/>
            <person name="Yarden O."/>
            <person name="Zeng Q."/>
            <person name="Rollins J.A."/>
            <person name="Lebrun M.H."/>
            <person name="Dickman M."/>
        </authorList>
    </citation>
    <scope>NUCLEOTIDE SEQUENCE [LARGE SCALE GENOMIC DNA]</scope>
    <source>
        <strain evidence="2">T4</strain>
    </source>
</reference>
<gene>
    <name evidence="1" type="ORF">BofuT4_uP135170.1</name>
</gene>
<accession>G2YPC4</accession>
<protein>
    <submittedName>
        <fullName evidence="1">Uncharacterized protein</fullName>
    </submittedName>
</protein>
<name>G2YPC4_BOTF4</name>
<evidence type="ECO:0000313" key="1">
    <source>
        <dbReference type="EMBL" id="CCD53472.1"/>
    </source>
</evidence>
<organism evidence="1 2">
    <name type="scientific">Botryotinia fuckeliana (strain T4)</name>
    <name type="common">Noble rot fungus</name>
    <name type="synonym">Botrytis cinerea</name>
    <dbReference type="NCBI Taxonomy" id="999810"/>
    <lineage>
        <taxon>Eukaryota</taxon>
        <taxon>Fungi</taxon>
        <taxon>Dikarya</taxon>
        <taxon>Ascomycota</taxon>
        <taxon>Pezizomycotina</taxon>
        <taxon>Leotiomycetes</taxon>
        <taxon>Helotiales</taxon>
        <taxon>Sclerotiniaceae</taxon>
        <taxon>Botrytis</taxon>
    </lineage>
</organism>
<sequence>MPLLPRDKLIALKFTPQRLLAQHSGFIPAEAEEFCQTFILGS</sequence>
<dbReference type="EMBL" id="FQ790347">
    <property type="protein sequence ID" value="CCD53472.1"/>
    <property type="molecule type" value="Genomic_DNA"/>
</dbReference>
<dbReference type="HOGENOM" id="CLU_3260462_0_0_1"/>